<keyword evidence="5" id="KW-0862">Zinc</keyword>
<evidence type="ECO:0000256" key="4">
    <source>
        <dbReference type="ARBA" id="ARBA00022771"/>
    </source>
</evidence>
<evidence type="ECO:0000259" key="7">
    <source>
        <dbReference type="PROSITE" id="PS50157"/>
    </source>
</evidence>
<dbReference type="Proteomes" id="UP001488838">
    <property type="component" value="Unassembled WGS sequence"/>
</dbReference>
<keyword evidence="9" id="KW-1185">Reference proteome</keyword>
<feature type="domain" description="C2H2-type" evidence="7">
    <location>
        <begin position="131"/>
        <end position="158"/>
    </location>
</feature>
<dbReference type="PROSITE" id="PS00028">
    <property type="entry name" value="ZINC_FINGER_C2H2_1"/>
    <property type="match status" value="3"/>
</dbReference>
<dbReference type="GO" id="GO:0005634">
    <property type="term" value="C:nucleus"/>
    <property type="evidence" value="ECO:0007669"/>
    <property type="project" value="UniProtKB-SubCell"/>
</dbReference>
<comment type="caution">
    <text evidence="8">The sequence shown here is derived from an EMBL/GenBank/DDBJ whole genome shotgun (WGS) entry which is preliminary data.</text>
</comment>
<dbReference type="AlphaFoldDB" id="A0AAW0H534"/>
<feature type="domain" description="C2H2-type" evidence="7">
    <location>
        <begin position="159"/>
        <end position="186"/>
    </location>
</feature>
<keyword evidence="3" id="KW-0677">Repeat</keyword>
<dbReference type="GO" id="GO:0008270">
    <property type="term" value="F:zinc ion binding"/>
    <property type="evidence" value="ECO:0007669"/>
    <property type="project" value="UniProtKB-KW"/>
</dbReference>
<dbReference type="SUPFAM" id="SSF57667">
    <property type="entry name" value="beta-beta-alpha zinc fingers"/>
    <property type="match status" value="3"/>
</dbReference>
<keyword evidence="2" id="KW-0479">Metal-binding</keyword>
<dbReference type="Pfam" id="PF13894">
    <property type="entry name" value="zf-C2H2_4"/>
    <property type="match status" value="1"/>
</dbReference>
<organism evidence="8 9">
    <name type="scientific">Myodes glareolus</name>
    <name type="common">Bank vole</name>
    <name type="synonym">Clethrionomys glareolus</name>
    <dbReference type="NCBI Taxonomy" id="447135"/>
    <lineage>
        <taxon>Eukaryota</taxon>
        <taxon>Metazoa</taxon>
        <taxon>Chordata</taxon>
        <taxon>Craniata</taxon>
        <taxon>Vertebrata</taxon>
        <taxon>Euteleostomi</taxon>
        <taxon>Mammalia</taxon>
        <taxon>Eutheria</taxon>
        <taxon>Euarchontoglires</taxon>
        <taxon>Glires</taxon>
        <taxon>Rodentia</taxon>
        <taxon>Myomorpha</taxon>
        <taxon>Muroidea</taxon>
        <taxon>Cricetidae</taxon>
        <taxon>Arvicolinae</taxon>
        <taxon>Myodes</taxon>
    </lineage>
</organism>
<dbReference type="Pfam" id="PF13465">
    <property type="entry name" value="zf-H2C2_2"/>
    <property type="match status" value="2"/>
</dbReference>
<protein>
    <recommendedName>
        <fullName evidence="7">C2H2-type domain-containing protein</fullName>
    </recommendedName>
</protein>
<evidence type="ECO:0000256" key="2">
    <source>
        <dbReference type="ARBA" id="ARBA00022723"/>
    </source>
</evidence>
<feature type="domain" description="C2H2-type" evidence="7">
    <location>
        <begin position="103"/>
        <end position="130"/>
    </location>
</feature>
<dbReference type="PANTHER" id="PTHR23234">
    <property type="entry name" value="ZNF44 PROTEIN"/>
    <property type="match status" value="1"/>
</dbReference>
<evidence type="ECO:0000256" key="6">
    <source>
        <dbReference type="PROSITE-ProRule" id="PRU00042"/>
    </source>
</evidence>
<feature type="non-terminal residue" evidence="8">
    <location>
        <position position="192"/>
    </location>
</feature>
<evidence type="ECO:0000256" key="1">
    <source>
        <dbReference type="ARBA" id="ARBA00004123"/>
    </source>
</evidence>
<dbReference type="InterPro" id="IPR013087">
    <property type="entry name" value="Znf_C2H2_type"/>
</dbReference>
<dbReference type="EMBL" id="JBBHLL010000991">
    <property type="protein sequence ID" value="KAK7796844.1"/>
    <property type="molecule type" value="Genomic_DNA"/>
</dbReference>
<dbReference type="Gene3D" id="3.30.160.60">
    <property type="entry name" value="Classic Zinc Finger"/>
    <property type="match status" value="4"/>
</dbReference>
<dbReference type="PROSITE" id="PS50157">
    <property type="entry name" value="ZINC_FINGER_C2H2_2"/>
    <property type="match status" value="4"/>
</dbReference>
<evidence type="ECO:0000313" key="8">
    <source>
        <dbReference type="EMBL" id="KAK7796844.1"/>
    </source>
</evidence>
<dbReference type="InterPro" id="IPR050758">
    <property type="entry name" value="Znf_C2H2-type"/>
</dbReference>
<dbReference type="PANTHER" id="PTHR23234:SF10">
    <property type="entry name" value="RIKEN CDNA 6720489N17 GENE-RELATED"/>
    <property type="match status" value="1"/>
</dbReference>
<sequence>MLETYRNLISIEMKKHVLGNKAQKGSSVVKPLLITVIFKCHIQENTLEKKPNEYSQDDKDFVLYAAHECHKRIHTGEKFYEYNKCVHSNLKRHKRTHTGEKPYKCNQCGKAFPSYSHLQKHKRTHTGEKPYECNQCGKAFVQHSTLQIHKRAHTGEKPFECNHCGKAFACQSTLQKHKRTHTGEKPYECNQC</sequence>
<dbReference type="SMART" id="SM00355">
    <property type="entry name" value="ZnF_C2H2"/>
    <property type="match status" value="3"/>
</dbReference>
<name>A0AAW0H534_MYOGA</name>
<gene>
    <name evidence="8" type="ORF">U0070_007762</name>
</gene>
<evidence type="ECO:0000256" key="5">
    <source>
        <dbReference type="ARBA" id="ARBA00022833"/>
    </source>
</evidence>
<keyword evidence="4 6" id="KW-0863">Zinc-finger</keyword>
<accession>A0AAW0H534</accession>
<dbReference type="FunFam" id="3.30.160.60:FF:002254">
    <property type="entry name" value="Zinc finger protein 540"/>
    <property type="match status" value="2"/>
</dbReference>
<dbReference type="FunFam" id="3.30.160.60:FF:002970">
    <property type="entry name" value="Zinc finger protein"/>
    <property type="match status" value="1"/>
</dbReference>
<comment type="subcellular location">
    <subcellularLocation>
        <location evidence="1">Nucleus</location>
    </subcellularLocation>
</comment>
<feature type="domain" description="C2H2-type" evidence="7">
    <location>
        <begin position="88"/>
        <end position="102"/>
    </location>
</feature>
<evidence type="ECO:0000256" key="3">
    <source>
        <dbReference type="ARBA" id="ARBA00022737"/>
    </source>
</evidence>
<proteinExistence type="predicted"/>
<dbReference type="InterPro" id="IPR036236">
    <property type="entry name" value="Znf_C2H2_sf"/>
</dbReference>
<evidence type="ECO:0000313" key="9">
    <source>
        <dbReference type="Proteomes" id="UP001488838"/>
    </source>
</evidence>
<reference evidence="8 9" key="1">
    <citation type="journal article" date="2023" name="bioRxiv">
        <title>Conserved and derived expression patterns and positive selection on dental genes reveal complex evolutionary context of ever-growing rodent molars.</title>
        <authorList>
            <person name="Calamari Z.T."/>
            <person name="Song A."/>
            <person name="Cohen E."/>
            <person name="Akter M."/>
            <person name="Roy R.D."/>
            <person name="Hallikas O."/>
            <person name="Christensen M.M."/>
            <person name="Li P."/>
            <person name="Marangoni P."/>
            <person name="Jernvall J."/>
            <person name="Klein O.D."/>
        </authorList>
    </citation>
    <scope>NUCLEOTIDE SEQUENCE [LARGE SCALE GENOMIC DNA]</scope>
    <source>
        <strain evidence="8">V071</strain>
    </source>
</reference>